<evidence type="ECO:0000259" key="1">
    <source>
        <dbReference type="Pfam" id="PF03417"/>
    </source>
</evidence>
<reference evidence="2" key="2">
    <citation type="submission" date="2023-06" db="EMBL/GenBank/DDBJ databases">
        <authorList>
            <person name="Swenson N.G."/>
            <person name="Wegrzyn J.L."/>
            <person name="Mcevoy S.L."/>
        </authorList>
    </citation>
    <scope>NUCLEOTIDE SEQUENCE</scope>
    <source>
        <strain evidence="2">NS2018</strain>
        <tissue evidence="2">Leaf</tissue>
    </source>
</reference>
<dbReference type="EMBL" id="JAUESC010000382">
    <property type="protein sequence ID" value="KAK0587270.1"/>
    <property type="molecule type" value="Genomic_DNA"/>
</dbReference>
<dbReference type="InterPro" id="IPR047801">
    <property type="entry name" value="Peptidase_C45"/>
</dbReference>
<proteinExistence type="predicted"/>
<dbReference type="Pfam" id="PF03417">
    <property type="entry name" value="AAT"/>
    <property type="match status" value="2"/>
</dbReference>
<keyword evidence="3" id="KW-1185">Reference proteome</keyword>
<evidence type="ECO:0000313" key="2">
    <source>
        <dbReference type="EMBL" id="KAK0587270.1"/>
    </source>
</evidence>
<accession>A0AA39SBV3</accession>
<feature type="domain" description="Peptidase C45 hydrolase" evidence="1">
    <location>
        <begin position="144"/>
        <end position="287"/>
    </location>
</feature>
<dbReference type="NCBIfam" id="NF040521">
    <property type="entry name" value="C45_proenzyme"/>
    <property type="match status" value="1"/>
</dbReference>
<organism evidence="2 3">
    <name type="scientific">Acer saccharum</name>
    <name type="common">Sugar maple</name>
    <dbReference type="NCBI Taxonomy" id="4024"/>
    <lineage>
        <taxon>Eukaryota</taxon>
        <taxon>Viridiplantae</taxon>
        <taxon>Streptophyta</taxon>
        <taxon>Embryophyta</taxon>
        <taxon>Tracheophyta</taxon>
        <taxon>Spermatophyta</taxon>
        <taxon>Magnoliopsida</taxon>
        <taxon>eudicotyledons</taxon>
        <taxon>Gunneridae</taxon>
        <taxon>Pentapetalae</taxon>
        <taxon>rosids</taxon>
        <taxon>malvids</taxon>
        <taxon>Sapindales</taxon>
        <taxon>Sapindaceae</taxon>
        <taxon>Hippocastanoideae</taxon>
        <taxon>Acereae</taxon>
        <taxon>Acer</taxon>
    </lineage>
</organism>
<gene>
    <name evidence="2" type="ORF">LWI29_020250</name>
</gene>
<dbReference type="Gene3D" id="1.10.10.2120">
    <property type="match status" value="1"/>
</dbReference>
<reference evidence="2" key="1">
    <citation type="journal article" date="2022" name="Plant J.">
        <title>Strategies of tolerance reflected in two North American maple genomes.</title>
        <authorList>
            <person name="McEvoy S.L."/>
            <person name="Sezen U.U."/>
            <person name="Trouern-Trend A."/>
            <person name="McMahon S.M."/>
            <person name="Schaberg P.G."/>
            <person name="Yang J."/>
            <person name="Wegrzyn J.L."/>
            <person name="Swenson N.G."/>
        </authorList>
    </citation>
    <scope>NUCLEOTIDE SEQUENCE</scope>
    <source>
        <strain evidence="2">NS2018</strain>
    </source>
</reference>
<dbReference type="InterPro" id="IPR047794">
    <property type="entry name" value="C45_proenzyme-like"/>
</dbReference>
<dbReference type="AlphaFoldDB" id="A0AA39SBV3"/>
<dbReference type="PANTHER" id="PTHR34180">
    <property type="entry name" value="PEPTIDASE C45"/>
    <property type="match status" value="1"/>
</dbReference>
<evidence type="ECO:0000313" key="3">
    <source>
        <dbReference type="Proteomes" id="UP001168877"/>
    </source>
</evidence>
<dbReference type="Proteomes" id="UP001168877">
    <property type="component" value="Unassembled WGS sequence"/>
</dbReference>
<protein>
    <recommendedName>
        <fullName evidence="1">Peptidase C45 hydrolase domain-containing protein</fullName>
    </recommendedName>
</protein>
<feature type="domain" description="Peptidase C45 hydrolase" evidence="1">
    <location>
        <begin position="388"/>
        <end position="605"/>
    </location>
</feature>
<comment type="caution">
    <text evidence="2">The sequence shown here is derived from an EMBL/GenBank/DDBJ whole genome shotgun (WGS) entry which is preliminary data.</text>
</comment>
<sequence length="623" mass="69453">MVEIFEVGPCENGYQMGFLIGQRFSNLIRNRVSKDIILQNQTRPFAQSSPESEQFITTLSDKHRNKFPGYWDELLGTAEGSGVPVLDIILVNFRKEILALISKTEIDSNDIVNVDTPEDDCCDVLVVNDSMAIAAHNEDGDFDAFTLNAVAPMKDEIAADGIGRNFISRGLLEATDIDDALLRIRSSEASVGHNYNLIDVKTRRILNVETASRNRVSVRHIGATPIFHTNMYLHLHDQVHQVKDEHSICKEKRAAVLPKETKDDILSLLGDTNDAKYPIYREGQRFSNLIRSRLSRDLILQNQLRPFVQSPESHRFIETLSKNNRNRFPRYWDELLGTAEGSGVPALDIILINFRKEILPFVSKTKISSNVNVDAAEDDCSDVLVVNDSMAIAAHNEDADVALVGHTYLIKSTLSNGLSFVAYTYAGELPSCAFGFNSHGLGFTLNSVPPVEDEIVGGGIGRNFISRDLLEAIDIDDALLRIRSSEVSVGHSYNLIDVKRRQILNVETASKNRVSIHNIDPTPFFHANMYLHLKVQQVQDESSISRQKRATVLPKGSKDDFLSLLGDTNDAKYPVYMTGPTLYTLCTAVIDLDEQTLTIIEGNPKKGQVSHVFSISSEDFMAQ</sequence>
<name>A0AA39SBV3_ACESA</name>
<dbReference type="InterPro" id="IPR005079">
    <property type="entry name" value="Peptidase_C45_hydrolase"/>
</dbReference>
<dbReference type="Gene3D" id="3.60.60.10">
    <property type="entry name" value="Penicillin V Acylase, Chain A"/>
    <property type="match status" value="2"/>
</dbReference>
<dbReference type="PANTHER" id="PTHR34180:SF1">
    <property type="entry name" value="BETA-ALANYL-DOPAMINE_CARCININE HYDROLASE"/>
    <property type="match status" value="1"/>
</dbReference>